<reference evidence="11" key="2">
    <citation type="submission" date="2014-07" db="EMBL/GenBank/DDBJ databases">
        <authorList>
            <person name="Hull J."/>
        </authorList>
    </citation>
    <scope>NUCLEOTIDE SEQUENCE</scope>
</reference>
<reference evidence="14" key="3">
    <citation type="submission" date="2014-09" db="EMBL/GenBank/DDBJ databases">
        <authorList>
            <person name="Magalhaes I.L.F."/>
            <person name="Oliveira U."/>
            <person name="Santos F.R."/>
            <person name="Vidigal T.H.D.A."/>
            <person name="Brescovit A.D."/>
            <person name="Santos A.J."/>
        </authorList>
    </citation>
    <scope>NUCLEOTIDE SEQUENCE</scope>
</reference>
<gene>
    <name evidence="11" type="primary">SMG5_7</name>
    <name evidence="10" type="synonym">SMG5_4</name>
    <name evidence="13" type="synonym">SMG5_5</name>
    <name evidence="12" type="synonym">SMG5_6</name>
    <name evidence="10" type="ORF">CM83_67675</name>
    <name evidence="11" type="ORF">CM83_67678</name>
    <name evidence="13" type="ORF">CM83_67681</name>
    <name evidence="12" type="ORF">CM83_67682</name>
</gene>
<sequence length="940" mass="107699">MKKSQSSLPERSDSADLPLKLYRAISDAVRHLENQRARTEHVSDLFADTTEALRMKIRDYGDRLMFTDPVAYGKKAEDLVWRKVFYETVATVKKLNKNVKMEPRETFMIQTHLQSGVGFYHHIIMKLQSQFRLDLRGVVDFPLLVTDCGLNKGKTCWSSKLAESLALEWAHSALHRCLICLGDICRYLSDLEPTYDHNNALRYYVQALNWKPDYGMPHNQLGTLAANNNFSLDAAYHYMRCLCCKERFDGAEGNLLRLMENNALSYQELFKDNFTETNVKKLILAFIHLSCSLFYDKPIPQMNQLCSEVFSELESCMAETETNVIHLMNTDSGEPSVLNDDILFKMLIMSIMCVQELQSKNSSQTVTALALCLSLISQLLQICIQRIEMVITPRRNPVAFKKSLVQPRRRKRRGRLNSDMSEDENESVYSLDSDISEEELIFDQFLDSEDEHLVNGKMAGNKGQNGLLSSKPRTDYDSNMPWDYPIIATDKCFQHIHKLSHEGYIFQTLKVAFYWIDSNKDVLKSFAPASTPFFSRLLTFLNHLSSVPSHAYLKEHFDDEIISEDLLCTIPLPEDVTVRGLTNLDVSHSNINWEYFRTRHLKPTEETYSRMVGFLKIGRLICDEKISPITYDATKQWFSLPQTNGVNGHLTQNTTGVSSDTNGRVANGKPSNGVRSHVLVNNIVNDQRQNGKVVKKRYRASRIAWKEKNGLSRDKEQSQTEPVKVDRKGSGSPWEADPARVEKLMHNMGELWLKSEVSQLEDRTRKGMKENLPPYIVPDAEAFINHSSLIKQLISVKKFIVLIPSVVVSALDECKQCSNKVRDTIRWLEWQLRNGKRNIRLQRPNEHQPIPFIKYPKKKDKEAWMFLQVVECCNYLCNQSTGEKNPELVTLLTGSKLLMPNSNHTTNGFSHFGVAKSAGINVEHIETFFSKWKSSSKSHG</sequence>
<proteinExistence type="predicted"/>
<dbReference type="PANTHER" id="PTHR15696">
    <property type="entry name" value="SMG-7 SUPPRESSOR WITH MORPHOLOGICAL EFFECT ON GENITALIA PROTEIN 7"/>
    <property type="match status" value="1"/>
</dbReference>
<dbReference type="SUPFAM" id="SSF48452">
    <property type="entry name" value="TPR-like"/>
    <property type="match status" value="1"/>
</dbReference>
<protein>
    <submittedName>
        <fullName evidence="11">Protein SMG5</fullName>
    </submittedName>
</protein>
<evidence type="ECO:0000256" key="3">
    <source>
        <dbReference type="ARBA" id="ARBA00022490"/>
    </source>
</evidence>
<evidence type="ECO:0000256" key="2">
    <source>
        <dbReference type="ARBA" id="ARBA00004496"/>
    </source>
</evidence>
<dbReference type="Pfam" id="PF13638">
    <property type="entry name" value="PIN_4"/>
    <property type="match status" value="1"/>
</dbReference>
<dbReference type="EMBL" id="GBHO01039153">
    <property type="protein sequence ID" value="JAG04451.1"/>
    <property type="molecule type" value="Transcribed_RNA"/>
</dbReference>
<dbReference type="EMBL" id="GBRD01004548">
    <property type="protein sequence ID" value="JAG61273.1"/>
    <property type="molecule type" value="Transcribed_RNA"/>
</dbReference>
<dbReference type="GO" id="GO:0005737">
    <property type="term" value="C:cytoplasm"/>
    <property type="evidence" value="ECO:0007669"/>
    <property type="project" value="UniProtKB-SubCell"/>
</dbReference>
<evidence type="ECO:0000256" key="1">
    <source>
        <dbReference type="ARBA" id="ARBA00004123"/>
    </source>
</evidence>
<dbReference type="GO" id="GO:0070034">
    <property type="term" value="F:telomerase RNA binding"/>
    <property type="evidence" value="ECO:0007669"/>
    <property type="project" value="TreeGrafter"/>
</dbReference>
<name>A0A0A9WD69_LYGHE</name>
<keyword evidence="5" id="KW-0539">Nucleus</keyword>
<feature type="compositionally biased region" description="Basic and acidic residues" evidence="6">
    <location>
        <begin position="709"/>
        <end position="729"/>
    </location>
</feature>
<feature type="domain" description="PIN" evidence="9">
    <location>
        <begin position="776"/>
        <end position="881"/>
    </location>
</feature>
<evidence type="ECO:0000313" key="14">
    <source>
        <dbReference type="EMBL" id="JAG61273.1"/>
    </source>
</evidence>
<reference evidence="11" key="1">
    <citation type="journal article" date="2014" name="PLoS ONE">
        <title>Transcriptome-Based Identification of ABC Transporters in the Western Tarnished Plant Bug Lygus hesperus.</title>
        <authorList>
            <person name="Hull J.J."/>
            <person name="Chaney K."/>
            <person name="Geib S.M."/>
            <person name="Fabrick J.A."/>
            <person name="Brent C.S."/>
            <person name="Walsh D."/>
            <person name="Lavine L.C."/>
        </authorList>
    </citation>
    <scope>NUCLEOTIDE SEQUENCE</scope>
</reference>
<evidence type="ECO:0000313" key="13">
    <source>
        <dbReference type="EMBL" id="JAG36217.1"/>
    </source>
</evidence>
<dbReference type="PANTHER" id="PTHR15696:SF7">
    <property type="entry name" value="NONSENSE-MEDIATED MRNA DECAY FACTOR"/>
    <property type="match status" value="1"/>
</dbReference>
<evidence type="ECO:0000313" key="12">
    <source>
        <dbReference type="EMBL" id="JAG04457.1"/>
    </source>
</evidence>
<evidence type="ECO:0000313" key="10">
    <source>
        <dbReference type="EMBL" id="JAG04451.1"/>
    </source>
</evidence>
<dbReference type="InterPro" id="IPR019458">
    <property type="entry name" value="Est1-like_N"/>
</dbReference>
<keyword evidence="3" id="KW-0963">Cytoplasm</keyword>
<dbReference type="EMBL" id="GBHO01007387">
    <property type="protein sequence ID" value="JAG36217.1"/>
    <property type="molecule type" value="Transcribed_RNA"/>
</dbReference>
<dbReference type="InterPro" id="IPR018834">
    <property type="entry name" value="DNA/RNA-bd_Est1-type"/>
</dbReference>
<dbReference type="GO" id="GO:0042162">
    <property type="term" value="F:telomeric DNA binding"/>
    <property type="evidence" value="ECO:0007669"/>
    <property type="project" value="TreeGrafter"/>
</dbReference>
<feature type="domain" description="DNA/RNA-binding" evidence="7">
    <location>
        <begin position="200"/>
        <end position="388"/>
    </location>
</feature>
<dbReference type="Gene3D" id="3.40.50.1010">
    <property type="entry name" value="5'-nuclease"/>
    <property type="match status" value="1"/>
</dbReference>
<dbReference type="GO" id="GO:0005697">
    <property type="term" value="C:telomerase holoenzyme complex"/>
    <property type="evidence" value="ECO:0007669"/>
    <property type="project" value="TreeGrafter"/>
</dbReference>
<organism evidence="11">
    <name type="scientific">Lygus hesperus</name>
    <name type="common">Western plant bug</name>
    <dbReference type="NCBI Taxonomy" id="30085"/>
    <lineage>
        <taxon>Eukaryota</taxon>
        <taxon>Metazoa</taxon>
        <taxon>Ecdysozoa</taxon>
        <taxon>Arthropoda</taxon>
        <taxon>Hexapoda</taxon>
        <taxon>Insecta</taxon>
        <taxon>Pterygota</taxon>
        <taxon>Neoptera</taxon>
        <taxon>Paraneoptera</taxon>
        <taxon>Hemiptera</taxon>
        <taxon>Heteroptera</taxon>
        <taxon>Panheteroptera</taxon>
        <taxon>Cimicomorpha</taxon>
        <taxon>Miridae</taxon>
        <taxon>Mirini</taxon>
        <taxon>Lygus</taxon>
    </lineage>
</organism>
<evidence type="ECO:0000259" key="9">
    <source>
        <dbReference type="Pfam" id="PF13638"/>
    </source>
</evidence>
<feature type="region of interest" description="Disordered" evidence="6">
    <location>
        <begin position="649"/>
        <end position="674"/>
    </location>
</feature>
<evidence type="ECO:0000256" key="6">
    <source>
        <dbReference type="SAM" id="MobiDB-lite"/>
    </source>
</evidence>
<feature type="domain" description="Telomerase activating protein Est1-like N-terminal" evidence="8">
    <location>
        <begin position="75"/>
        <end position="191"/>
    </location>
</feature>
<evidence type="ECO:0000256" key="5">
    <source>
        <dbReference type="ARBA" id="ARBA00023242"/>
    </source>
</evidence>
<evidence type="ECO:0000259" key="7">
    <source>
        <dbReference type="Pfam" id="PF10373"/>
    </source>
</evidence>
<dbReference type="EMBL" id="GBHO01039151">
    <property type="protein sequence ID" value="JAG04453.1"/>
    <property type="molecule type" value="Transcribed_RNA"/>
</dbReference>
<feature type="region of interest" description="Disordered" evidence="6">
    <location>
        <begin position="709"/>
        <end position="736"/>
    </location>
</feature>
<evidence type="ECO:0000256" key="4">
    <source>
        <dbReference type="ARBA" id="ARBA00023161"/>
    </source>
</evidence>
<dbReference type="FunFam" id="3.40.50.1010:FF:000033">
    <property type="entry name" value="Blast:Protein SMG5"/>
    <property type="match status" value="1"/>
</dbReference>
<dbReference type="GO" id="GO:0000184">
    <property type="term" value="P:nuclear-transcribed mRNA catabolic process, nonsense-mediated decay"/>
    <property type="evidence" value="ECO:0007669"/>
    <property type="project" value="UniProtKB-KW"/>
</dbReference>
<evidence type="ECO:0000313" key="11">
    <source>
        <dbReference type="EMBL" id="JAG04453.1"/>
    </source>
</evidence>
<dbReference type="InterPro" id="IPR002716">
    <property type="entry name" value="PIN_dom"/>
</dbReference>
<accession>A0A0A9WD69</accession>
<dbReference type="CDD" id="cd09884">
    <property type="entry name" value="PIN_Smg5-like"/>
    <property type="match status" value="1"/>
</dbReference>
<dbReference type="Gene3D" id="1.25.40.10">
    <property type="entry name" value="Tetratricopeptide repeat domain"/>
    <property type="match status" value="1"/>
</dbReference>
<keyword evidence="4" id="KW-0866">Nonsense-mediated mRNA decay</keyword>
<dbReference type="Pfam" id="PF10373">
    <property type="entry name" value="EST1_DNA_bind"/>
    <property type="match status" value="1"/>
</dbReference>
<dbReference type="InterPro" id="IPR045153">
    <property type="entry name" value="Est1/Ebs1-like"/>
</dbReference>
<dbReference type="AlphaFoldDB" id="A0A0A9WD69"/>
<dbReference type="EMBL" id="GBHO01039147">
    <property type="protein sequence ID" value="JAG04457.1"/>
    <property type="molecule type" value="Transcribed_RNA"/>
</dbReference>
<comment type="subcellular location">
    <subcellularLocation>
        <location evidence="2">Cytoplasm</location>
    </subcellularLocation>
    <subcellularLocation>
        <location evidence="1">Nucleus</location>
    </subcellularLocation>
</comment>
<dbReference type="InterPro" id="IPR011990">
    <property type="entry name" value="TPR-like_helical_dom_sf"/>
</dbReference>
<evidence type="ECO:0000259" key="8">
    <source>
        <dbReference type="Pfam" id="PF10374"/>
    </source>
</evidence>
<dbReference type="Pfam" id="PF10374">
    <property type="entry name" value="EST1"/>
    <property type="match status" value="1"/>
</dbReference>